<feature type="region of interest" description="Disordered" evidence="1">
    <location>
        <begin position="259"/>
        <end position="297"/>
    </location>
</feature>
<evidence type="ECO:0000313" key="4">
    <source>
        <dbReference type="Proteomes" id="UP000016931"/>
    </source>
</evidence>
<dbReference type="RefSeq" id="XP_016764516.1">
    <property type="nucleotide sequence ID" value="XM_016903183.1"/>
</dbReference>
<feature type="transmembrane region" description="Helical" evidence="2">
    <location>
        <begin position="102"/>
        <end position="121"/>
    </location>
</feature>
<evidence type="ECO:0000313" key="3">
    <source>
        <dbReference type="EMBL" id="EMF16395.1"/>
    </source>
</evidence>
<proteinExistence type="predicted"/>
<keyword evidence="4" id="KW-1185">Reference proteome</keyword>
<name>N1QGT8_SPHMS</name>
<dbReference type="OMA" id="WEKMWEQ"/>
<sequence>MPLISSLLRQAPRHPLSLRLHVPPPHLSAVLGRHIRPASSAALAIRNQKSSPLYPATINIYRSGTPATLSVGLTRMFTLVIFLVGTTIYAPGFYFSPEHSNWWIPTCIAVSATPAIAVSLLTGPMIHGIRVTLPDHVRRGGKDGLRRWSAERRGKENLPIELQFMRWAPWPKTRNLEFGELRRLRPSLKAGIANLQHVPREEVGNDPMAAKREDHRLLAGFMKRWTSRFYVKRDQAIDRAAVPGVWENLWYQIPFEEEGEGYGGRKEKSSDEGAAAGKGRAAPLRPLVPPMKSIARP</sequence>
<dbReference type="GeneID" id="27900320"/>
<keyword evidence="2" id="KW-0812">Transmembrane</keyword>
<evidence type="ECO:0000256" key="1">
    <source>
        <dbReference type="SAM" id="MobiDB-lite"/>
    </source>
</evidence>
<keyword evidence="2" id="KW-0472">Membrane</keyword>
<dbReference type="eggNOG" id="ENOG502SB6P">
    <property type="taxonomic scope" value="Eukaryota"/>
</dbReference>
<keyword evidence="2" id="KW-1133">Transmembrane helix</keyword>
<dbReference type="Proteomes" id="UP000016931">
    <property type="component" value="Unassembled WGS sequence"/>
</dbReference>
<dbReference type="HOGENOM" id="CLU_976669_0_0_1"/>
<dbReference type="AlphaFoldDB" id="N1QGT8"/>
<protein>
    <submittedName>
        <fullName evidence="3">Uncharacterized protein</fullName>
    </submittedName>
</protein>
<evidence type="ECO:0000256" key="2">
    <source>
        <dbReference type="SAM" id="Phobius"/>
    </source>
</evidence>
<reference evidence="3 4" key="1">
    <citation type="journal article" date="2012" name="PLoS Pathog.">
        <title>Diverse lifestyles and strategies of plant pathogenesis encoded in the genomes of eighteen Dothideomycetes fungi.</title>
        <authorList>
            <person name="Ohm R.A."/>
            <person name="Feau N."/>
            <person name="Henrissat B."/>
            <person name="Schoch C.L."/>
            <person name="Horwitz B.A."/>
            <person name="Barry K.W."/>
            <person name="Condon B.J."/>
            <person name="Copeland A.C."/>
            <person name="Dhillon B."/>
            <person name="Glaser F."/>
            <person name="Hesse C.N."/>
            <person name="Kosti I."/>
            <person name="LaButti K."/>
            <person name="Lindquist E.A."/>
            <person name="Lucas S."/>
            <person name="Salamov A.A."/>
            <person name="Bradshaw R.E."/>
            <person name="Ciuffetti L."/>
            <person name="Hamelin R.C."/>
            <person name="Kema G.H.J."/>
            <person name="Lawrence C."/>
            <person name="Scott J.A."/>
            <person name="Spatafora J.W."/>
            <person name="Turgeon B.G."/>
            <person name="de Wit P.J.G.M."/>
            <person name="Zhong S."/>
            <person name="Goodwin S.B."/>
            <person name="Grigoriev I.V."/>
        </authorList>
    </citation>
    <scope>NUCLEOTIDE SEQUENCE [LARGE SCALE GENOMIC DNA]</scope>
    <source>
        <strain evidence="3 4">SO2202</strain>
    </source>
</reference>
<organism evidence="3 4">
    <name type="scientific">Sphaerulina musiva (strain SO2202)</name>
    <name type="common">Poplar stem canker fungus</name>
    <name type="synonym">Septoria musiva</name>
    <dbReference type="NCBI Taxonomy" id="692275"/>
    <lineage>
        <taxon>Eukaryota</taxon>
        <taxon>Fungi</taxon>
        <taxon>Dikarya</taxon>
        <taxon>Ascomycota</taxon>
        <taxon>Pezizomycotina</taxon>
        <taxon>Dothideomycetes</taxon>
        <taxon>Dothideomycetidae</taxon>
        <taxon>Mycosphaerellales</taxon>
        <taxon>Mycosphaerellaceae</taxon>
        <taxon>Sphaerulina</taxon>
    </lineage>
</organism>
<dbReference type="OrthoDB" id="2386090at2759"/>
<dbReference type="EMBL" id="KB456260">
    <property type="protein sequence ID" value="EMF16395.1"/>
    <property type="molecule type" value="Genomic_DNA"/>
</dbReference>
<accession>N1QGT8</accession>
<gene>
    <name evidence="3" type="ORF">SEPMUDRAFT_145656</name>
</gene>
<feature type="transmembrane region" description="Helical" evidence="2">
    <location>
        <begin position="76"/>
        <end position="96"/>
    </location>
</feature>